<name>A0AAP0RU06_LIQFO</name>
<feature type="region of interest" description="Disordered" evidence="1">
    <location>
        <begin position="353"/>
        <end position="373"/>
    </location>
</feature>
<dbReference type="PANTHER" id="PTHR34223">
    <property type="entry name" value="OS11G0201299 PROTEIN"/>
    <property type="match status" value="1"/>
</dbReference>
<dbReference type="AlphaFoldDB" id="A0AAP0RU06"/>
<dbReference type="Pfam" id="PF23622">
    <property type="entry name" value="LRR_At1g61320_AtMIF1"/>
    <property type="match status" value="1"/>
</dbReference>
<dbReference type="EMBL" id="JBBPBK010000005">
    <property type="protein sequence ID" value="KAK9284973.1"/>
    <property type="molecule type" value="Genomic_DNA"/>
</dbReference>
<proteinExistence type="predicted"/>
<evidence type="ECO:0000313" key="3">
    <source>
        <dbReference type="EMBL" id="KAK9284973.1"/>
    </source>
</evidence>
<protein>
    <recommendedName>
        <fullName evidence="2">At1g61320/AtMIF1 LRR domain-containing protein</fullName>
    </recommendedName>
</protein>
<sequence length="495" mass="57175">MRIKKIGLANCQIQSSFTSFLFLPTEVTVKTLIIPRFDNLWTFTPNIDLDSCSHCPRKPHDYSDDLLVDERFVSLVRNVLIRHECSSIFRSCLRFEFCLNPEWDQSVPLDPEQPKIMRRERRFVEEINAWIGYALRREVRVLKLNFLGCGIRTPKYNYILPSCVLTCGSLTKLKLVGCGLNPFVKIHMRSLRSLRLGEIILSEDTIEKILSGCPMLKRLCLYDCYGPSVLSVTSQSLNNLVVVFNETNSGLEISCPYVTSLNISGWIEGVALKNLSCVVDATLDFTKDFNCARGEYLGVRTIFQKLHHVKVFTICDKLILDFRALVRLSAKRTFFVEIYREIIMELSNGIAGTSTSSTRKKHKGSENEEQEDRISKLPDTVLIRILSFLPTEDAVRTLVIPRFGNLWTRIHNIDLDSCLHCPRKPHDYSDDLQVDERFVSLVRHVLIRHQCSAIFKFFLRFQFCLDPGWEESGPFDPEQEKIMRRERRFAEEVNA</sequence>
<organism evidence="3 4">
    <name type="scientific">Liquidambar formosana</name>
    <name type="common">Formosan gum</name>
    <dbReference type="NCBI Taxonomy" id="63359"/>
    <lineage>
        <taxon>Eukaryota</taxon>
        <taxon>Viridiplantae</taxon>
        <taxon>Streptophyta</taxon>
        <taxon>Embryophyta</taxon>
        <taxon>Tracheophyta</taxon>
        <taxon>Spermatophyta</taxon>
        <taxon>Magnoliopsida</taxon>
        <taxon>eudicotyledons</taxon>
        <taxon>Gunneridae</taxon>
        <taxon>Pentapetalae</taxon>
        <taxon>Saxifragales</taxon>
        <taxon>Altingiaceae</taxon>
        <taxon>Liquidambar</taxon>
    </lineage>
</organism>
<dbReference type="SUPFAM" id="SSF81383">
    <property type="entry name" value="F-box domain"/>
    <property type="match status" value="1"/>
</dbReference>
<gene>
    <name evidence="3" type="ORF">L1049_024155</name>
</gene>
<dbReference type="InterPro" id="IPR053197">
    <property type="entry name" value="F-box_SCFL_complex_component"/>
</dbReference>
<feature type="domain" description="At1g61320/AtMIF1 LRR" evidence="2">
    <location>
        <begin position="123"/>
        <end position="287"/>
    </location>
</feature>
<dbReference type="Proteomes" id="UP001415857">
    <property type="component" value="Unassembled WGS sequence"/>
</dbReference>
<dbReference type="InterPro" id="IPR055357">
    <property type="entry name" value="LRR_At1g61320_AtMIF1"/>
</dbReference>
<dbReference type="SUPFAM" id="SSF52047">
    <property type="entry name" value="RNI-like"/>
    <property type="match status" value="1"/>
</dbReference>
<dbReference type="Gene3D" id="3.80.10.10">
    <property type="entry name" value="Ribonuclease Inhibitor"/>
    <property type="match status" value="1"/>
</dbReference>
<evidence type="ECO:0000313" key="4">
    <source>
        <dbReference type="Proteomes" id="UP001415857"/>
    </source>
</evidence>
<keyword evidence="4" id="KW-1185">Reference proteome</keyword>
<reference evidence="3 4" key="1">
    <citation type="journal article" date="2024" name="Plant J.">
        <title>Genome sequences and population genomics reveal climatic adaptation and genomic divergence between two closely related sweetgum species.</title>
        <authorList>
            <person name="Xu W.Q."/>
            <person name="Ren C.Q."/>
            <person name="Zhang X.Y."/>
            <person name="Comes H.P."/>
            <person name="Liu X.H."/>
            <person name="Li Y.G."/>
            <person name="Kettle C.J."/>
            <person name="Jalonen R."/>
            <person name="Gaisberger H."/>
            <person name="Ma Y.Z."/>
            <person name="Qiu Y.X."/>
        </authorList>
    </citation>
    <scope>NUCLEOTIDE SEQUENCE [LARGE SCALE GENOMIC DNA]</scope>
    <source>
        <strain evidence="3">Hangzhou</strain>
    </source>
</reference>
<accession>A0AAP0RU06</accession>
<dbReference type="PANTHER" id="PTHR34223:SF83">
    <property type="entry name" value="F-BOX DOMAIN-CONTAINING PROTEIN"/>
    <property type="match status" value="1"/>
</dbReference>
<comment type="caution">
    <text evidence="3">The sequence shown here is derived from an EMBL/GenBank/DDBJ whole genome shotgun (WGS) entry which is preliminary data.</text>
</comment>
<dbReference type="InterPro" id="IPR036047">
    <property type="entry name" value="F-box-like_dom_sf"/>
</dbReference>
<evidence type="ECO:0000259" key="2">
    <source>
        <dbReference type="Pfam" id="PF23622"/>
    </source>
</evidence>
<evidence type="ECO:0000256" key="1">
    <source>
        <dbReference type="SAM" id="MobiDB-lite"/>
    </source>
</evidence>
<dbReference type="InterPro" id="IPR032675">
    <property type="entry name" value="LRR_dom_sf"/>
</dbReference>